<organism evidence="1 2">
    <name type="scientific">Rhabditophanes sp. KR3021</name>
    <dbReference type="NCBI Taxonomy" id="114890"/>
    <lineage>
        <taxon>Eukaryota</taxon>
        <taxon>Metazoa</taxon>
        <taxon>Ecdysozoa</taxon>
        <taxon>Nematoda</taxon>
        <taxon>Chromadorea</taxon>
        <taxon>Rhabditida</taxon>
        <taxon>Tylenchina</taxon>
        <taxon>Panagrolaimomorpha</taxon>
        <taxon>Strongyloidoidea</taxon>
        <taxon>Alloionematidae</taxon>
        <taxon>Rhabditophanes</taxon>
    </lineage>
</organism>
<dbReference type="WBParaSite" id="RSKR_0000243800.1">
    <property type="protein sequence ID" value="RSKR_0000243800.1"/>
    <property type="gene ID" value="RSKR_0000243800"/>
</dbReference>
<reference evidence="2" key="1">
    <citation type="submission" date="2016-11" db="UniProtKB">
        <authorList>
            <consortium name="WormBaseParasite"/>
        </authorList>
    </citation>
    <scope>IDENTIFICATION</scope>
    <source>
        <strain evidence="2">KR3021</strain>
    </source>
</reference>
<dbReference type="Proteomes" id="UP000095286">
    <property type="component" value="Unplaced"/>
</dbReference>
<sequence>MDSQVKRNLAIATGLSVVSFSLLFLGVPLILNDISNFDNIMSLERSSYMSLSNGMWDELMSQNVIIRKARATKREASSYDLNAPAAAVEAKKEVACPAGAPGEKGDDGLPGFDGENGQDGVPGTTPSFVEGAIDSANPYEADFGVQSCGSCPPGPPGIAGAKGPRGKKGGRGPKGPQGPAGEDGTIGDEGPQGNQGPIGPEGETGPKGQPGADGVGYNKGATGEKGPAGPQGPEGDEGAPGIRGDDGKNGGPGETGPVGPAGLTGSPGSQGAPGTDGAPGPGADYCQCPPRENKKASIGVESDASAAHAEYNNPPGTAPTYKTKKM</sequence>
<evidence type="ECO:0000313" key="1">
    <source>
        <dbReference type="Proteomes" id="UP000095286"/>
    </source>
</evidence>
<accession>A0AC35TNV2</accession>
<protein>
    <submittedName>
        <fullName evidence="2">Col_cuticle_N domain-containing protein</fullName>
    </submittedName>
</protein>
<name>A0AC35TNV2_9BILA</name>
<proteinExistence type="predicted"/>
<evidence type="ECO:0000313" key="2">
    <source>
        <dbReference type="WBParaSite" id="RSKR_0000243800.1"/>
    </source>
</evidence>